<dbReference type="AlphaFoldDB" id="A0A1Y2E2X7"/>
<dbReference type="CDD" id="cd12087">
    <property type="entry name" value="TM_EGFR-like"/>
    <property type="match status" value="1"/>
</dbReference>
<feature type="region of interest" description="Disordered" evidence="1">
    <location>
        <begin position="114"/>
        <end position="190"/>
    </location>
</feature>
<feature type="compositionally biased region" description="Basic and acidic residues" evidence="1">
    <location>
        <begin position="282"/>
        <end position="292"/>
    </location>
</feature>
<keyword evidence="2" id="KW-1133">Transmembrane helix</keyword>
<feature type="region of interest" description="Disordered" evidence="1">
    <location>
        <begin position="222"/>
        <end position="249"/>
    </location>
</feature>
<dbReference type="Proteomes" id="UP000193689">
    <property type="component" value="Unassembled WGS sequence"/>
</dbReference>
<comment type="caution">
    <text evidence="3">The sequence shown here is derived from an EMBL/GenBank/DDBJ whole genome shotgun (WGS) entry which is preliminary data.</text>
</comment>
<evidence type="ECO:0000313" key="4">
    <source>
        <dbReference type="Proteomes" id="UP000193689"/>
    </source>
</evidence>
<proteinExistence type="predicted"/>
<reference evidence="3 4" key="1">
    <citation type="submission" date="2016-07" db="EMBL/GenBank/DDBJ databases">
        <title>Pervasive Adenine N6-methylation of Active Genes in Fungi.</title>
        <authorList>
            <consortium name="DOE Joint Genome Institute"/>
            <person name="Mondo S.J."/>
            <person name="Dannebaum R.O."/>
            <person name="Kuo R.C."/>
            <person name="Labutti K."/>
            <person name="Haridas S."/>
            <person name="Kuo A."/>
            <person name="Salamov A."/>
            <person name="Ahrendt S.R."/>
            <person name="Lipzen A."/>
            <person name="Sullivan W."/>
            <person name="Andreopoulos W.B."/>
            <person name="Clum A."/>
            <person name="Lindquist E."/>
            <person name="Daum C."/>
            <person name="Ramamoorthy G.K."/>
            <person name="Gryganskyi A."/>
            <person name="Culley D."/>
            <person name="Magnuson J.K."/>
            <person name="James T.Y."/>
            <person name="O'Malley M.A."/>
            <person name="Stajich J.E."/>
            <person name="Spatafora J.W."/>
            <person name="Visel A."/>
            <person name="Grigoriev I.V."/>
        </authorList>
    </citation>
    <scope>NUCLEOTIDE SEQUENCE [LARGE SCALE GENOMIC DNA]</scope>
    <source>
        <strain evidence="3 4">CBS 129021</strain>
    </source>
</reference>
<keyword evidence="2" id="KW-0812">Transmembrane</keyword>
<organism evidence="3 4">
    <name type="scientific">Pseudomassariella vexata</name>
    <dbReference type="NCBI Taxonomy" id="1141098"/>
    <lineage>
        <taxon>Eukaryota</taxon>
        <taxon>Fungi</taxon>
        <taxon>Dikarya</taxon>
        <taxon>Ascomycota</taxon>
        <taxon>Pezizomycotina</taxon>
        <taxon>Sordariomycetes</taxon>
        <taxon>Xylariomycetidae</taxon>
        <taxon>Amphisphaeriales</taxon>
        <taxon>Pseudomassariaceae</taxon>
        <taxon>Pseudomassariella</taxon>
    </lineage>
</organism>
<accession>A0A1Y2E2X7</accession>
<evidence type="ECO:0000256" key="2">
    <source>
        <dbReference type="SAM" id="Phobius"/>
    </source>
</evidence>
<feature type="compositionally biased region" description="Polar residues" evidence="1">
    <location>
        <begin position="233"/>
        <end position="245"/>
    </location>
</feature>
<dbReference type="InParanoid" id="A0A1Y2E2X7"/>
<evidence type="ECO:0008006" key="5">
    <source>
        <dbReference type="Google" id="ProtNLM"/>
    </source>
</evidence>
<sequence length="372" mass="38789">MSVPPSRLFERDDTCGEPSFTRCPQTGLPDNFCCKPETSCVVLAGLTTVLCCPDGQDCAEIAPISCDLNLQNAASNPKADVKTTVLSGKLPTCGDNCCPYGYTCNDDGNCTVDQDQSKKPGDGSSSATSAAGGGATTKPSSTNAASPTSSPAQISAHASSTASTGAGATAAPATSGTPKPASGHGAGGGGSPPSPVIVGAAVGSIVGLIVVVAGFLLLRRRNQKRKEARRDTTTSFGNLDSSSFKSRPDVKNAKISKPLQNTIERTDFVMKQPGSSTTTAQEHFDSIDLSNRDDDEYTEDGRSSYHYSAMIPPIRGLRDSRANSWDRQVSQGMIDIFADPRLTVGDPNARATRRDTTATTWTNMMGYAGGKR</sequence>
<gene>
    <name evidence="3" type="ORF">BCR38DRAFT_483564</name>
</gene>
<keyword evidence="4" id="KW-1185">Reference proteome</keyword>
<dbReference type="OrthoDB" id="5338512at2759"/>
<feature type="compositionally biased region" description="Low complexity" evidence="1">
    <location>
        <begin position="123"/>
        <end position="183"/>
    </location>
</feature>
<dbReference type="GeneID" id="63779852"/>
<evidence type="ECO:0000256" key="1">
    <source>
        <dbReference type="SAM" id="MobiDB-lite"/>
    </source>
</evidence>
<feature type="region of interest" description="Disordered" evidence="1">
    <location>
        <begin position="272"/>
        <end position="301"/>
    </location>
</feature>
<name>A0A1Y2E2X7_9PEZI</name>
<dbReference type="RefSeq" id="XP_040716857.1">
    <property type="nucleotide sequence ID" value="XM_040863640.1"/>
</dbReference>
<protein>
    <recommendedName>
        <fullName evidence="5">Mid2 domain-containing protein</fullName>
    </recommendedName>
</protein>
<keyword evidence="2" id="KW-0472">Membrane</keyword>
<evidence type="ECO:0000313" key="3">
    <source>
        <dbReference type="EMBL" id="ORY65893.1"/>
    </source>
</evidence>
<feature type="transmembrane region" description="Helical" evidence="2">
    <location>
        <begin position="196"/>
        <end position="218"/>
    </location>
</feature>
<dbReference type="EMBL" id="MCFJ01000005">
    <property type="protein sequence ID" value="ORY65893.1"/>
    <property type="molecule type" value="Genomic_DNA"/>
</dbReference>